<dbReference type="RefSeq" id="WP_106240790.1">
    <property type="nucleotide sequence ID" value="NZ_PVZC01000001.1"/>
</dbReference>
<evidence type="ECO:0000313" key="3">
    <source>
        <dbReference type="Proteomes" id="UP000237846"/>
    </source>
</evidence>
<feature type="domain" description="ABM" evidence="1">
    <location>
        <begin position="2"/>
        <end position="56"/>
    </location>
</feature>
<comment type="caution">
    <text evidence="2">The sequence shown here is derived from an EMBL/GenBank/DDBJ whole genome shotgun (WGS) entry which is preliminary data.</text>
</comment>
<evidence type="ECO:0000313" key="2">
    <source>
        <dbReference type="EMBL" id="PRY02714.1"/>
    </source>
</evidence>
<protein>
    <submittedName>
        <fullName evidence="2">Antibiotic biosynthesis monooxygenase</fullName>
    </submittedName>
</protein>
<dbReference type="Gene3D" id="3.30.70.100">
    <property type="match status" value="1"/>
</dbReference>
<dbReference type="GO" id="GO:0004497">
    <property type="term" value="F:monooxygenase activity"/>
    <property type="evidence" value="ECO:0007669"/>
    <property type="project" value="UniProtKB-KW"/>
</dbReference>
<dbReference type="Pfam" id="PF03992">
    <property type="entry name" value="ABM"/>
    <property type="match status" value="1"/>
</dbReference>
<dbReference type="InterPro" id="IPR007138">
    <property type="entry name" value="ABM_dom"/>
</dbReference>
<keyword evidence="2" id="KW-0560">Oxidoreductase</keyword>
<evidence type="ECO:0000259" key="1">
    <source>
        <dbReference type="Pfam" id="PF03992"/>
    </source>
</evidence>
<dbReference type="Proteomes" id="UP000237846">
    <property type="component" value="Unassembled WGS sequence"/>
</dbReference>
<organism evidence="2 3">
    <name type="scientific">Allonocardiopsis opalescens</name>
    <dbReference type="NCBI Taxonomy" id="1144618"/>
    <lineage>
        <taxon>Bacteria</taxon>
        <taxon>Bacillati</taxon>
        <taxon>Actinomycetota</taxon>
        <taxon>Actinomycetes</taxon>
        <taxon>Streptosporangiales</taxon>
        <taxon>Allonocardiopsis</taxon>
    </lineage>
</organism>
<name>A0A2T0QFK2_9ACTN</name>
<keyword evidence="2" id="KW-0503">Monooxygenase</keyword>
<dbReference type="OrthoDB" id="5193042at2"/>
<keyword evidence="3" id="KW-1185">Reference proteome</keyword>
<gene>
    <name evidence="2" type="ORF">CLV72_1011317</name>
</gene>
<sequence length="99" mass="10613">MIVVIRFRVAEPAAADFRERAAAALAALAARPGYTGGRLGRNADDPGLWALVTEWEGPGFYRRALSDYTVKVSAVPLLSEALDEPSAYEVLDVVPAPAR</sequence>
<dbReference type="AlphaFoldDB" id="A0A2T0QFK2"/>
<accession>A0A2T0QFK2</accession>
<dbReference type="SUPFAM" id="SSF54909">
    <property type="entry name" value="Dimeric alpha+beta barrel"/>
    <property type="match status" value="1"/>
</dbReference>
<proteinExistence type="predicted"/>
<dbReference type="EMBL" id="PVZC01000001">
    <property type="protein sequence ID" value="PRY02714.1"/>
    <property type="molecule type" value="Genomic_DNA"/>
</dbReference>
<dbReference type="InterPro" id="IPR011008">
    <property type="entry name" value="Dimeric_a/b-barrel"/>
</dbReference>
<reference evidence="2 3" key="1">
    <citation type="submission" date="2018-03" db="EMBL/GenBank/DDBJ databases">
        <title>Genomic Encyclopedia of Archaeal and Bacterial Type Strains, Phase II (KMG-II): from individual species to whole genera.</title>
        <authorList>
            <person name="Goeker M."/>
        </authorList>
    </citation>
    <scope>NUCLEOTIDE SEQUENCE [LARGE SCALE GENOMIC DNA]</scope>
    <source>
        <strain evidence="2 3">DSM 45601</strain>
    </source>
</reference>